<evidence type="ECO:0000313" key="10">
    <source>
        <dbReference type="Proteomes" id="UP000233160"/>
    </source>
</evidence>
<accession>A0A2K6EJI3</accession>
<reference evidence="9" key="2">
    <citation type="submission" date="2025-09" db="UniProtKB">
        <authorList>
            <consortium name="Ensembl"/>
        </authorList>
    </citation>
    <scope>IDENTIFICATION</scope>
</reference>
<dbReference type="Pfam" id="PF17490">
    <property type="entry name" value="Tnp_22_dsRBD"/>
    <property type="match status" value="2"/>
</dbReference>
<protein>
    <recommendedName>
        <fullName evidence="3">LINE-1 type transposase domain-containing protein 1</fullName>
    </recommendedName>
    <alternativeName>
        <fullName evidence="4">ES cell-associated protein 11</fullName>
    </alternativeName>
</protein>
<gene>
    <name evidence="9" type="primary">L1TD1</name>
</gene>
<feature type="domain" description="L1 transposable element RRM" evidence="7">
    <location>
        <begin position="705"/>
        <end position="800"/>
    </location>
</feature>
<keyword evidence="10" id="KW-1185">Reference proteome</keyword>
<dbReference type="AlphaFoldDB" id="A0A2K6EJI3"/>
<name>A0A2K6EJI3_PROCO</name>
<dbReference type="Gene3D" id="3.30.250.20">
    <property type="entry name" value="L1 transposable element, C-terminal domain"/>
    <property type="match status" value="2"/>
</dbReference>
<feature type="compositionally biased region" description="Acidic residues" evidence="6">
    <location>
        <begin position="387"/>
        <end position="435"/>
    </location>
</feature>
<dbReference type="Pfam" id="PF02994">
    <property type="entry name" value="Transposase_22"/>
    <property type="match status" value="1"/>
</dbReference>
<dbReference type="InterPro" id="IPR035300">
    <property type="entry name" value="L1_dsRBD"/>
</dbReference>
<evidence type="ECO:0000256" key="3">
    <source>
        <dbReference type="ARBA" id="ARBA00073056"/>
    </source>
</evidence>
<dbReference type="FunFam" id="3.30.70.1820:FF:000002">
    <property type="entry name" value="LINE-1 retrotransposable element ORF1 protein"/>
    <property type="match status" value="1"/>
</dbReference>
<dbReference type="Ensembl" id="ENSPCOT00000006645.1">
    <property type="protein sequence ID" value="ENSPCOP00000001904.1"/>
    <property type="gene ID" value="ENSPCOG00000005879.1"/>
</dbReference>
<evidence type="ECO:0000259" key="7">
    <source>
        <dbReference type="Pfam" id="PF02994"/>
    </source>
</evidence>
<dbReference type="FunFam" id="3.30.250.20:FF:000002">
    <property type="entry name" value="LINE1 type transposase domain containing 1"/>
    <property type="match status" value="2"/>
</dbReference>
<evidence type="ECO:0000256" key="6">
    <source>
        <dbReference type="SAM" id="MobiDB-lite"/>
    </source>
</evidence>
<evidence type="ECO:0000256" key="1">
    <source>
        <dbReference type="ARBA" id="ARBA00022553"/>
    </source>
</evidence>
<dbReference type="GeneTree" id="ENSGT01050000244818"/>
<sequence>MSSVQSKIASLAKEQENSTYMERKQKLIETDKEIAPILDLKYKDISAVIMKKFKVLTEIQDLMFDEIRETLKNDLKEMLGVKNTIPIIKNSRNSSSRKEWQQIKDLTSEKTGLVEKIEEYSKIVEDIESLTFERKVNELSSKLDKAKESSGNEGKKLSQNESLNHKIMESIEEALSNIDDRYRNRNIHIEVTEGETRKKGEDELIKELGEEKKLQNFKNKEKILKASREEETLMDEGAILTLAADFSSATLDISKQWSNVFNILRENDYEPKFLCQVKLAFKCDGEIKEFSDLQSLRKFISQKSSVKELLEDVLPQNEKINQGGRRYRIQEKVGKTLIDSKHGAGGTTSDGLSFLFSKEVKVAKPEEVKNLEILEESSEWNEKETPMLEEEEASEVEEDEEATGLEEEEEGASGLEEEEEEEGEESSWLEEEGEESSVFSEEQYSTFQGCIAVDAKHGVEEINSDGLEIILIDMVEDSELEEEEEEGKDSEVGKVRTTFQTEKKEASGGLKEISSSCLVLDSERKKLVKHQVVHKTQEEEETVVPGSQGVETPCLTLHLASPSKSLEKSYDKCKKYPCTNLGTSSGVTKIFRETEKERHKILQIEELTLKEAELIQETEENFRRSVIHSIREIIEEIANIKNYHPEVLEIKNSIDELSSRMDILEERMNNLDDQIEEFSKDTIQMTKQIINKERLRDIEDRSRSSNIRLIGIPEKDNNENGAEDIVKEIIDENFLELKKESPLEIVSAYRIPSKIDKRRLTPRHILVKFWNFNDKEKILRASRERKEITYQGTRIRLTADLSLDTLDARSKWSAVIKVLQDKGFKPRILYPAKLAFDFQGKTKIFLDIEEFRKSISCIPSLKELLENIV</sequence>
<keyword evidence="5" id="KW-0175">Coiled coil</keyword>
<reference evidence="9" key="1">
    <citation type="submission" date="2025-08" db="UniProtKB">
        <authorList>
            <consortium name="Ensembl"/>
        </authorList>
    </citation>
    <scope>IDENTIFICATION</scope>
</reference>
<feature type="coiled-coil region" evidence="5">
    <location>
        <begin position="647"/>
        <end position="681"/>
    </location>
</feature>
<dbReference type="PANTHER" id="PTHR11505">
    <property type="entry name" value="L1 TRANSPOSABLE ELEMENT-RELATED"/>
    <property type="match status" value="1"/>
</dbReference>
<keyword evidence="1" id="KW-0597">Phosphoprotein</keyword>
<feature type="region of interest" description="Disordered" evidence="6">
    <location>
        <begin position="373"/>
        <end position="442"/>
    </location>
</feature>
<evidence type="ECO:0000259" key="8">
    <source>
        <dbReference type="Pfam" id="PF17490"/>
    </source>
</evidence>
<dbReference type="OMA" id="KGFNPRI"/>
<proteinExistence type="inferred from homology"/>
<evidence type="ECO:0000256" key="2">
    <source>
        <dbReference type="ARBA" id="ARBA00061640"/>
    </source>
</evidence>
<dbReference type="InterPro" id="IPR042566">
    <property type="entry name" value="L1_C"/>
</dbReference>
<comment type="similarity">
    <text evidence="2">Belongs to the transposase 22 family.</text>
</comment>
<dbReference type="InterPro" id="IPR004244">
    <property type="entry name" value="Transposase_22"/>
</dbReference>
<dbReference type="STRING" id="379532.ENSPCOP00000001904"/>
<feature type="domain" description="L1 transposable element dsRBD-like" evidence="8">
    <location>
        <begin position="250"/>
        <end position="311"/>
    </location>
</feature>
<evidence type="ECO:0000256" key="4">
    <source>
        <dbReference type="ARBA" id="ARBA00080263"/>
    </source>
</evidence>
<organism evidence="9 10">
    <name type="scientific">Propithecus coquereli</name>
    <name type="common">Coquerel's sifaka</name>
    <name type="synonym">Propithecus verreauxi coquereli</name>
    <dbReference type="NCBI Taxonomy" id="379532"/>
    <lineage>
        <taxon>Eukaryota</taxon>
        <taxon>Metazoa</taxon>
        <taxon>Chordata</taxon>
        <taxon>Craniata</taxon>
        <taxon>Vertebrata</taxon>
        <taxon>Euteleostomi</taxon>
        <taxon>Mammalia</taxon>
        <taxon>Eutheria</taxon>
        <taxon>Euarchontoglires</taxon>
        <taxon>Primates</taxon>
        <taxon>Strepsirrhini</taxon>
        <taxon>Lemuriformes</taxon>
        <taxon>Indriidae</taxon>
        <taxon>Propithecus</taxon>
    </lineage>
</organism>
<feature type="domain" description="L1 transposable element dsRBD-like" evidence="8">
    <location>
        <begin position="804"/>
        <end position="866"/>
    </location>
</feature>
<evidence type="ECO:0000256" key="5">
    <source>
        <dbReference type="SAM" id="Coils"/>
    </source>
</evidence>
<dbReference type="Proteomes" id="UP000233160">
    <property type="component" value="Unassembled WGS sequence"/>
</dbReference>
<dbReference type="Gene3D" id="3.30.70.1820">
    <property type="entry name" value="L1 transposable element, RRM domain"/>
    <property type="match status" value="1"/>
</dbReference>
<evidence type="ECO:0000313" key="9">
    <source>
        <dbReference type="Ensembl" id="ENSPCOP00000001904.1"/>
    </source>
</evidence>
<dbReference type="InterPro" id="IPR043636">
    <property type="entry name" value="L1_RRM_dom"/>
</dbReference>